<dbReference type="AlphaFoldDB" id="A0A645BH86"/>
<dbReference type="GO" id="GO:0005886">
    <property type="term" value="C:plasma membrane"/>
    <property type="evidence" value="ECO:0007669"/>
    <property type="project" value="UniProtKB-SubCell"/>
</dbReference>
<evidence type="ECO:0000256" key="3">
    <source>
        <dbReference type="ARBA" id="ARBA00022475"/>
    </source>
</evidence>
<comment type="caution">
    <text evidence="10">The sequence shown here is derived from an EMBL/GenBank/DDBJ whole genome shotgun (WGS) entry which is preliminary data.</text>
</comment>
<dbReference type="GO" id="GO:0044781">
    <property type="term" value="P:bacterial-type flagellum organization"/>
    <property type="evidence" value="ECO:0007669"/>
    <property type="project" value="UniProtKB-KW"/>
</dbReference>
<dbReference type="NCBIfam" id="TIGR02473">
    <property type="entry name" value="flagell_FliJ"/>
    <property type="match status" value="1"/>
</dbReference>
<name>A0A645BH86_9ZZZZ</name>
<organism evidence="10">
    <name type="scientific">bioreactor metagenome</name>
    <dbReference type="NCBI Taxonomy" id="1076179"/>
    <lineage>
        <taxon>unclassified sequences</taxon>
        <taxon>metagenomes</taxon>
        <taxon>ecological metagenomes</taxon>
    </lineage>
</organism>
<dbReference type="Gene3D" id="1.10.287.1700">
    <property type="match status" value="1"/>
</dbReference>
<reference evidence="10" key="1">
    <citation type="submission" date="2019-08" db="EMBL/GenBank/DDBJ databases">
        <authorList>
            <person name="Kucharzyk K."/>
            <person name="Murdoch R.W."/>
            <person name="Higgins S."/>
            <person name="Loffler F."/>
        </authorList>
    </citation>
    <scope>NUCLEOTIDE SEQUENCE</scope>
</reference>
<dbReference type="InterPro" id="IPR053716">
    <property type="entry name" value="Flag_assembly_chemotaxis_eff"/>
</dbReference>
<dbReference type="EMBL" id="VSSQ01020062">
    <property type="protein sequence ID" value="MPM64632.1"/>
    <property type="molecule type" value="Genomic_DNA"/>
</dbReference>
<keyword evidence="3" id="KW-1003">Cell membrane</keyword>
<sequence length="151" mass="17426">MKKFCFSLDTVLDYRRQVQDFIQVELGALTAEVRRQEAALEAARQKYAEINREYREKKADGMLIAELRAYETALEVQEAVNVREAGKLKVLRRQEEAKRRELVSAKQDASSVEKLREKKLLAYTKELEKSEEQFIDDLVCARSGIARSVSP</sequence>
<dbReference type="GO" id="GO:0015031">
    <property type="term" value="P:protein transport"/>
    <property type="evidence" value="ECO:0007669"/>
    <property type="project" value="UniProtKB-KW"/>
</dbReference>
<evidence type="ECO:0000256" key="4">
    <source>
        <dbReference type="ARBA" id="ARBA00022500"/>
    </source>
</evidence>
<dbReference type="GO" id="GO:0006935">
    <property type="term" value="P:chemotaxis"/>
    <property type="evidence" value="ECO:0007669"/>
    <property type="project" value="UniProtKB-KW"/>
</dbReference>
<feature type="coiled-coil region" evidence="9">
    <location>
        <begin position="26"/>
        <end position="60"/>
    </location>
</feature>
<evidence type="ECO:0000256" key="8">
    <source>
        <dbReference type="ARBA" id="ARBA00023225"/>
    </source>
</evidence>
<dbReference type="InterPro" id="IPR012823">
    <property type="entry name" value="Flagell_FliJ"/>
</dbReference>
<keyword evidence="2" id="KW-0813">Transport</keyword>
<evidence type="ECO:0000256" key="7">
    <source>
        <dbReference type="ARBA" id="ARBA00023136"/>
    </source>
</evidence>
<accession>A0A645BH86</accession>
<keyword evidence="4" id="KW-0145">Chemotaxis</keyword>
<protein>
    <recommendedName>
        <fullName evidence="11">Flagellar FliJ protein</fullName>
    </recommendedName>
</protein>
<evidence type="ECO:0000256" key="9">
    <source>
        <dbReference type="SAM" id="Coils"/>
    </source>
</evidence>
<keyword evidence="9" id="KW-0175">Coiled coil</keyword>
<evidence type="ECO:0000256" key="2">
    <source>
        <dbReference type="ARBA" id="ARBA00022448"/>
    </source>
</evidence>
<gene>
    <name evidence="10" type="ORF">SDC9_111519</name>
</gene>
<dbReference type="Pfam" id="PF02050">
    <property type="entry name" value="FliJ"/>
    <property type="match status" value="1"/>
</dbReference>
<proteinExistence type="predicted"/>
<evidence type="ECO:0000256" key="6">
    <source>
        <dbReference type="ARBA" id="ARBA00022927"/>
    </source>
</evidence>
<evidence type="ECO:0000256" key="5">
    <source>
        <dbReference type="ARBA" id="ARBA00022795"/>
    </source>
</evidence>
<evidence type="ECO:0000256" key="1">
    <source>
        <dbReference type="ARBA" id="ARBA00004413"/>
    </source>
</evidence>
<dbReference type="GO" id="GO:0071973">
    <property type="term" value="P:bacterial-type flagellum-dependent cell motility"/>
    <property type="evidence" value="ECO:0007669"/>
    <property type="project" value="InterPro"/>
</dbReference>
<evidence type="ECO:0000313" key="10">
    <source>
        <dbReference type="EMBL" id="MPM64632.1"/>
    </source>
</evidence>
<keyword evidence="5" id="KW-1005">Bacterial flagellum biogenesis</keyword>
<keyword evidence="6" id="KW-0653">Protein transport</keyword>
<keyword evidence="7" id="KW-0472">Membrane</keyword>
<keyword evidence="8" id="KW-1006">Bacterial flagellum protein export</keyword>
<dbReference type="GO" id="GO:0009288">
    <property type="term" value="C:bacterial-type flagellum"/>
    <property type="evidence" value="ECO:0007669"/>
    <property type="project" value="InterPro"/>
</dbReference>
<comment type="subcellular location">
    <subcellularLocation>
        <location evidence="1">Cell membrane</location>
        <topology evidence="1">Peripheral membrane protein</topology>
        <orientation evidence="1">Cytoplasmic side</orientation>
    </subcellularLocation>
</comment>
<evidence type="ECO:0008006" key="11">
    <source>
        <dbReference type="Google" id="ProtNLM"/>
    </source>
</evidence>